<accession>A0A6G9HEM3</accession>
<keyword evidence="5" id="KW-1015">Disulfide bond</keyword>
<gene>
    <name evidence="9" type="primary">ORF8a</name>
</gene>
<comment type="cofactor">
    <cofactor evidence="1 7">
        <name>FAD</name>
        <dbReference type="ChEBI" id="CHEBI:57692"/>
    </cofactor>
</comment>
<comment type="catalytic activity">
    <reaction evidence="6 7">
        <text>2 R'C(R)SH + O2 = R'C(R)S-S(R)CR' + H2O2</text>
        <dbReference type="Rhea" id="RHEA:17357"/>
        <dbReference type="ChEBI" id="CHEBI:15379"/>
        <dbReference type="ChEBI" id="CHEBI:16240"/>
        <dbReference type="ChEBI" id="CHEBI:16520"/>
        <dbReference type="ChEBI" id="CHEBI:17412"/>
        <dbReference type="EC" id="1.8.3.2"/>
    </reaction>
</comment>
<dbReference type="Gene3D" id="1.20.120.310">
    <property type="entry name" value="ERV/ALR sulfhydryl oxidase domain"/>
    <property type="match status" value="1"/>
</dbReference>
<dbReference type="Pfam" id="PF04777">
    <property type="entry name" value="Evr1_Alr"/>
    <property type="match status" value="1"/>
</dbReference>
<dbReference type="PROSITE" id="PS51324">
    <property type="entry name" value="ERV_ALR"/>
    <property type="match status" value="1"/>
</dbReference>
<feature type="domain" description="ERV/ALR sulfhydryl oxidase" evidence="8">
    <location>
        <begin position="1"/>
        <end position="95"/>
    </location>
</feature>
<keyword evidence="2 7" id="KW-0285">Flavoprotein</keyword>
<evidence type="ECO:0000256" key="6">
    <source>
        <dbReference type="ARBA" id="ARBA00048864"/>
    </source>
</evidence>
<evidence type="ECO:0000256" key="2">
    <source>
        <dbReference type="ARBA" id="ARBA00022630"/>
    </source>
</evidence>
<evidence type="ECO:0000259" key="8">
    <source>
        <dbReference type="PROSITE" id="PS51324"/>
    </source>
</evidence>
<reference evidence="9" key="1">
    <citation type="journal article" date="2020" name="MBio">
        <title>A New Family of DNA Viruses Causing Disease in Crustaceans from Diverse Aquatic Biomes.</title>
        <authorList>
            <person name="Subramaniam K."/>
            <person name="Behringer D.C."/>
            <person name="Bojko J."/>
            <person name="Yutin N."/>
            <person name="Clark A.S."/>
            <person name="Bateman K.S."/>
            <person name="van Aerle R."/>
            <person name="Bass D."/>
            <person name="Kerr R.C."/>
            <person name="Koonin E.V."/>
            <person name="Stentiford G.D."/>
            <person name="Waltzek T.B."/>
        </authorList>
    </citation>
    <scope>NUCLEOTIDE SEQUENCE</scope>
</reference>
<keyword evidence="3 7" id="KW-0274">FAD</keyword>
<dbReference type="InterPro" id="IPR017905">
    <property type="entry name" value="ERV/ALR_sulphydryl_oxidase"/>
</dbReference>
<organism evidence="9">
    <name type="scientific">Carcinus maenas virus 1</name>
    <dbReference type="NCBI Taxonomy" id="2704945"/>
    <lineage>
        <taxon>Viruses</taxon>
    </lineage>
</organism>
<name>A0A6G9HEM3_9VIRU</name>
<proteinExistence type="predicted"/>
<protein>
    <recommendedName>
        <fullName evidence="7">Sulfhydryl oxidase</fullName>
        <ecNumber evidence="7">1.8.3.2</ecNumber>
    </recommendedName>
</protein>
<evidence type="ECO:0000256" key="5">
    <source>
        <dbReference type="ARBA" id="ARBA00023157"/>
    </source>
</evidence>
<evidence type="ECO:0000256" key="7">
    <source>
        <dbReference type="RuleBase" id="RU371123"/>
    </source>
</evidence>
<evidence type="ECO:0000313" key="9">
    <source>
        <dbReference type="EMBL" id="QIQ08517.1"/>
    </source>
</evidence>
<dbReference type="EC" id="1.8.3.2" evidence="7"/>
<sequence length="173" mass="20643">MEKGWTSVVGPSCWRLLHYIAVTQKNNNPPKLKENLILSILESVPCNSCRKEALSRWQSRKEGIEMFVHNFHNDVNVKLNRSPFPITSLGMYRDTKEIKTIVTKDLFLTKVHSINRGRTWFEDFFRKILTAEQRQDYSRYERMTNDRIRKERVQFEHRLHQKIFGGQTCSIRK</sequence>
<evidence type="ECO:0000256" key="4">
    <source>
        <dbReference type="ARBA" id="ARBA00023002"/>
    </source>
</evidence>
<keyword evidence="4 7" id="KW-0560">Oxidoreductase</keyword>
<dbReference type="GO" id="GO:0016972">
    <property type="term" value="F:thiol oxidase activity"/>
    <property type="evidence" value="ECO:0007669"/>
    <property type="project" value="UniProtKB-EC"/>
</dbReference>
<dbReference type="EMBL" id="MN604015">
    <property type="protein sequence ID" value="QIQ08517.1"/>
    <property type="molecule type" value="Genomic_DNA"/>
</dbReference>
<evidence type="ECO:0000256" key="3">
    <source>
        <dbReference type="ARBA" id="ARBA00022827"/>
    </source>
</evidence>
<dbReference type="SUPFAM" id="SSF69000">
    <property type="entry name" value="FAD-dependent thiol oxidase"/>
    <property type="match status" value="1"/>
</dbReference>
<dbReference type="InterPro" id="IPR036774">
    <property type="entry name" value="ERV/ALR_sulphydryl_oxid_sf"/>
</dbReference>
<evidence type="ECO:0000256" key="1">
    <source>
        <dbReference type="ARBA" id="ARBA00001974"/>
    </source>
</evidence>